<dbReference type="InterPro" id="IPR046342">
    <property type="entry name" value="CBS_dom_sf"/>
</dbReference>
<protein>
    <recommendedName>
        <fullName evidence="2">CBS domain-containing protein</fullName>
    </recommendedName>
</protein>
<dbReference type="InterPro" id="IPR000644">
    <property type="entry name" value="CBS_dom"/>
</dbReference>
<dbReference type="EMBL" id="UOEU01000361">
    <property type="protein sequence ID" value="VAW32476.1"/>
    <property type="molecule type" value="Genomic_DNA"/>
</dbReference>
<sequence length="153" mass="16576">MTDIKQSQVKDFMTVRTTRIRHNASIQHAAEIVALSHVSDLMVIDDDDNFRGVLSEGDILRSALPDIDEILEEGGSLEDAFEIFLSKGRGLSDLPIAPLIIEEPIIVAPDDHVAKAGTVLLDKQIRLLPVVQAGKLVGTVSRADVCRAIVGTL</sequence>
<dbReference type="PANTHER" id="PTHR43080:SF2">
    <property type="entry name" value="CBS DOMAIN-CONTAINING PROTEIN"/>
    <property type="match status" value="1"/>
</dbReference>
<evidence type="ECO:0000259" key="2">
    <source>
        <dbReference type="PROSITE" id="PS51371"/>
    </source>
</evidence>
<dbReference type="InterPro" id="IPR051257">
    <property type="entry name" value="Diverse_CBS-Domain"/>
</dbReference>
<accession>A0A3B0VK41</accession>
<reference evidence="3" key="1">
    <citation type="submission" date="2018-06" db="EMBL/GenBank/DDBJ databases">
        <authorList>
            <person name="Zhirakovskaya E."/>
        </authorList>
    </citation>
    <scope>NUCLEOTIDE SEQUENCE</scope>
</reference>
<name>A0A3B0VK41_9ZZZZ</name>
<dbReference type="Gene3D" id="3.10.580.10">
    <property type="entry name" value="CBS-domain"/>
    <property type="match status" value="1"/>
</dbReference>
<organism evidence="3">
    <name type="scientific">hydrothermal vent metagenome</name>
    <dbReference type="NCBI Taxonomy" id="652676"/>
    <lineage>
        <taxon>unclassified sequences</taxon>
        <taxon>metagenomes</taxon>
        <taxon>ecological metagenomes</taxon>
    </lineage>
</organism>
<dbReference type="PROSITE" id="PS51371">
    <property type="entry name" value="CBS"/>
    <property type="match status" value="2"/>
</dbReference>
<dbReference type="SUPFAM" id="SSF54631">
    <property type="entry name" value="CBS-domain pair"/>
    <property type="match status" value="1"/>
</dbReference>
<proteinExistence type="predicted"/>
<gene>
    <name evidence="3" type="ORF">MNBD_CHLOROFLEXI01-3292</name>
</gene>
<dbReference type="SMART" id="SM00116">
    <property type="entry name" value="CBS"/>
    <property type="match status" value="2"/>
</dbReference>
<feature type="domain" description="CBS" evidence="2">
    <location>
        <begin position="100"/>
        <end position="153"/>
    </location>
</feature>
<dbReference type="Pfam" id="PF00571">
    <property type="entry name" value="CBS"/>
    <property type="match status" value="2"/>
</dbReference>
<evidence type="ECO:0000313" key="3">
    <source>
        <dbReference type="EMBL" id="VAW32476.1"/>
    </source>
</evidence>
<evidence type="ECO:0000256" key="1">
    <source>
        <dbReference type="ARBA" id="ARBA00023122"/>
    </source>
</evidence>
<keyword evidence="1" id="KW-0129">CBS domain</keyword>
<feature type="domain" description="CBS" evidence="2">
    <location>
        <begin position="13"/>
        <end position="69"/>
    </location>
</feature>
<dbReference type="PANTHER" id="PTHR43080">
    <property type="entry name" value="CBS DOMAIN-CONTAINING PROTEIN CBSX3, MITOCHONDRIAL"/>
    <property type="match status" value="1"/>
</dbReference>
<dbReference type="AlphaFoldDB" id="A0A3B0VK41"/>